<protein>
    <submittedName>
        <fullName evidence="4">Alpha/beta hydrolase</fullName>
    </submittedName>
</protein>
<dbReference type="SUPFAM" id="SSF53474">
    <property type="entry name" value="alpha/beta-Hydrolases"/>
    <property type="match status" value="1"/>
</dbReference>
<dbReference type="PANTHER" id="PTHR48081:SF8">
    <property type="entry name" value="ALPHA_BETA HYDROLASE FOLD-3 DOMAIN-CONTAINING PROTEIN-RELATED"/>
    <property type="match status" value="1"/>
</dbReference>
<evidence type="ECO:0000259" key="3">
    <source>
        <dbReference type="Pfam" id="PF07859"/>
    </source>
</evidence>
<dbReference type="PANTHER" id="PTHR48081">
    <property type="entry name" value="AB HYDROLASE SUPERFAMILY PROTEIN C4A8.06C"/>
    <property type="match status" value="1"/>
</dbReference>
<accession>A0ABV7X6M4</accession>
<evidence type="ECO:0000256" key="2">
    <source>
        <dbReference type="SAM" id="MobiDB-lite"/>
    </source>
</evidence>
<organism evidence="4 5">
    <name type="scientific">Sphingoaurantiacus capsulatus</name>
    <dbReference type="NCBI Taxonomy" id="1771310"/>
    <lineage>
        <taxon>Bacteria</taxon>
        <taxon>Pseudomonadati</taxon>
        <taxon>Pseudomonadota</taxon>
        <taxon>Alphaproteobacteria</taxon>
        <taxon>Sphingomonadales</taxon>
        <taxon>Sphingosinicellaceae</taxon>
        <taxon>Sphingoaurantiacus</taxon>
    </lineage>
</organism>
<dbReference type="RefSeq" id="WP_380857409.1">
    <property type="nucleotide sequence ID" value="NZ_JBHRXV010000003.1"/>
</dbReference>
<dbReference type="Proteomes" id="UP001595615">
    <property type="component" value="Unassembled WGS sequence"/>
</dbReference>
<keyword evidence="1 4" id="KW-0378">Hydrolase</keyword>
<gene>
    <name evidence="4" type="ORF">ACFOMD_04385</name>
</gene>
<evidence type="ECO:0000313" key="4">
    <source>
        <dbReference type="EMBL" id="MFC3711795.1"/>
    </source>
</evidence>
<keyword evidence="5" id="KW-1185">Reference proteome</keyword>
<feature type="region of interest" description="Disordered" evidence="2">
    <location>
        <begin position="1"/>
        <end position="22"/>
    </location>
</feature>
<dbReference type="InterPro" id="IPR050300">
    <property type="entry name" value="GDXG_lipolytic_enzyme"/>
</dbReference>
<dbReference type="InterPro" id="IPR029058">
    <property type="entry name" value="AB_hydrolase_fold"/>
</dbReference>
<proteinExistence type="predicted"/>
<feature type="domain" description="Alpha/beta hydrolase fold-3" evidence="3">
    <location>
        <begin position="104"/>
        <end position="309"/>
    </location>
</feature>
<dbReference type="InterPro" id="IPR013094">
    <property type="entry name" value="AB_hydrolase_3"/>
</dbReference>
<dbReference type="Gene3D" id="3.40.50.1820">
    <property type="entry name" value="alpha/beta hydrolase"/>
    <property type="match status" value="1"/>
</dbReference>
<evidence type="ECO:0000313" key="5">
    <source>
        <dbReference type="Proteomes" id="UP001595615"/>
    </source>
</evidence>
<dbReference type="EMBL" id="JBHRXV010000003">
    <property type="protein sequence ID" value="MFC3711795.1"/>
    <property type="molecule type" value="Genomic_DNA"/>
</dbReference>
<name>A0ABV7X6M4_9SPHN</name>
<dbReference type="Pfam" id="PF07859">
    <property type="entry name" value="Abhydrolase_3"/>
    <property type="match status" value="1"/>
</dbReference>
<sequence length="346" mass="36550">MSKLTDLDAGATPQSPATPDAAISRVLDEVAALGQKPIETLSPEEARQQPLPADGVLSLLRKAGKETPPQLGVETKDFIIPGPAGGIQARLYGKAESDSVKPVLVYWHGGGWVIADLDDYDSTPRAMARAADCIVVSCHYRRAPEHKFPAAHEDAWAAYQWVVANAASLGGDPARVAVMGESAGGNLAANVSIMARDEGEQAPLAQILVYPVAGNDMNTVSYIENANAKPLSKPMMEWFVSHVFEDKAQTADPRINLVAANLADLPPTTIIAAEIDPLRTEGQLLARRLDDAGTDIGYHLWNGATHEFFGMGLIYADAAAAEGVAGLALRKAFGQGIIGKIAQALG</sequence>
<reference evidence="5" key="1">
    <citation type="journal article" date="2019" name="Int. J. Syst. Evol. Microbiol.">
        <title>The Global Catalogue of Microorganisms (GCM) 10K type strain sequencing project: providing services to taxonomists for standard genome sequencing and annotation.</title>
        <authorList>
            <consortium name="The Broad Institute Genomics Platform"/>
            <consortium name="The Broad Institute Genome Sequencing Center for Infectious Disease"/>
            <person name="Wu L."/>
            <person name="Ma J."/>
        </authorList>
    </citation>
    <scope>NUCLEOTIDE SEQUENCE [LARGE SCALE GENOMIC DNA]</scope>
    <source>
        <strain evidence="5">KCTC 42644</strain>
    </source>
</reference>
<comment type="caution">
    <text evidence="4">The sequence shown here is derived from an EMBL/GenBank/DDBJ whole genome shotgun (WGS) entry which is preliminary data.</text>
</comment>
<evidence type="ECO:0000256" key="1">
    <source>
        <dbReference type="ARBA" id="ARBA00022801"/>
    </source>
</evidence>
<dbReference type="GO" id="GO:0016787">
    <property type="term" value="F:hydrolase activity"/>
    <property type="evidence" value="ECO:0007669"/>
    <property type="project" value="UniProtKB-KW"/>
</dbReference>